<name>A0A5E4PQA7_9NEOP</name>
<evidence type="ECO:0000313" key="1">
    <source>
        <dbReference type="EMBL" id="VVC87280.1"/>
    </source>
</evidence>
<dbReference type="AlphaFoldDB" id="A0A5E4PQA7"/>
<reference evidence="1 2" key="1">
    <citation type="submission" date="2017-07" db="EMBL/GenBank/DDBJ databases">
        <authorList>
            <person name="Talla V."/>
            <person name="Backstrom N."/>
        </authorList>
    </citation>
    <scope>NUCLEOTIDE SEQUENCE [LARGE SCALE GENOMIC DNA]</scope>
</reference>
<keyword evidence="2" id="KW-1185">Reference proteome</keyword>
<dbReference type="Proteomes" id="UP000324832">
    <property type="component" value="Unassembled WGS sequence"/>
</dbReference>
<dbReference type="EMBL" id="FZQP02000098">
    <property type="protein sequence ID" value="VVC87280.1"/>
    <property type="molecule type" value="Genomic_DNA"/>
</dbReference>
<proteinExistence type="predicted"/>
<gene>
    <name evidence="1" type="ORF">LSINAPIS_LOCUS931</name>
</gene>
<organism evidence="1 2">
    <name type="scientific">Leptidea sinapis</name>
    <dbReference type="NCBI Taxonomy" id="189913"/>
    <lineage>
        <taxon>Eukaryota</taxon>
        <taxon>Metazoa</taxon>
        <taxon>Ecdysozoa</taxon>
        <taxon>Arthropoda</taxon>
        <taxon>Hexapoda</taxon>
        <taxon>Insecta</taxon>
        <taxon>Pterygota</taxon>
        <taxon>Neoptera</taxon>
        <taxon>Endopterygota</taxon>
        <taxon>Lepidoptera</taxon>
        <taxon>Glossata</taxon>
        <taxon>Ditrysia</taxon>
        <taxon>Papilionoidea</taxon>
        <taxon>Pieridae</taxon>
        <taxon>Dismorphiinae</taxon>
        <taxon>Leptidea</taxon>
    </lineage>
</organism>
<sequence>MDLYEDPVPGTSHSWEDPAWDTLHIEEALVMMDSFNEEQNREDTNLFIHLPQNPITDSELFGILSENIIDELQTDNDGDSDFEFVQDIPQNYVAPDEAWMPGNPQNSNEIPFLKSPGLKENIADKPIQYFDALCTSQLLEMLKDCSNEYGDKT</sequence>
<evidence type="ECO:0000313" key="2">
    <source>
        <dbReference type="Proteomes" id="UP000324832"/>
    </source>
</evidence>
<protein>
    <submittedName>
        <fullName evidence="1">Uncharacterized protein</fullName>
    </submittedName>
</protein>
<accession>A0A5E4PQA7</accession>